<dbReference type="Gene3D" id="3.90.79.10">
    <property type="entry name" value="Nucleoside Triphosphate Pyrophosphohydrolase"/>
    <property type="match status" value="1"/>
</dbReference>
<dbReference type="PROSITE" id="PS51462">
    <property type="entry name" value="NUDIX"/>
    <property type="match status" value="1"/>
</dbReference>
<dbReference type="SUPFAM" id="SSF55811">
    <property type="entry name" value="Nudix"/>
    <property type="match status" value="1"/>
</dbReference>
<comment type="caution">
    <text evidence="2">The sequence shown here is derived from an EMBL/GenBank/DDBJ whole genome shotgun (WGS) entry which is preliminary data.</text>
</comment>
<feature type="domain" description="Nudix hydrolase" evidence="1">
    <location>
        <begin position="9"/>
        <end position="212"/>
    </location>
</feature>
<dbReference type="InterPro" id="IPR015797">
    <property type="entry name" value="NUDIX_hydrolase-like_dom_sf"/>
</dbReference>
<dbReference type="Pfam" id="PF00293">
    <property type="entry name" value="NUDIX"/>
    <property type="match status" value="1"/>
</dbReference>
<dbReference type="InterPro" id="IPR050662">
    <property type="entry name" value="Sec-metab_biosynth-thioest"/>
</dbReference>
<dbReference type="InterPro" id="IPR036866">
    <property type="entry name" value="RibonucZ/Hydroxyglut_hydro"/>
</dbReference>
<dbReference type="Gene3D" id="3.60.15.10">
    <property type="entry name" value="Ribonuclease Z/Hydroxyacylglutathione hydrolase-like"/>
    <property type="match status" value="1"/>
</dbReference>
<dbReference type="AlphaFoldDB" id="A0A4R2MBA3"/>
<evidence type="ECO:0000313" key="3">
    <source>
        <dbReference type="Proteomes" id="UP000295106"/>
    </source>
</evidence>
<gene>
    <name evidence="2" type="ORF">EV684_114112</name>
</gene>
<dbReference type="InterPro" id="IPR000086">
    <property type="entry name" value="NUDIX_hydrolase_dom"/>
</dbReference>
<dbReference type="PANTHER" id="PTHR23131">
    <property type="entry name" value="ENDORIBONUCLEASE LACTB2"/>
    <property type="match status" value="1"/>
</dbReference>
<sequence length="558" mass="59092">MSAYRVPADARAAASLLLLRDGAAGPEVLLMRRAERDGDYRSGLCVFPGGVLDARDREAHAWVAGDGDAAWSARLGVAEGGLDYAVAALRECFEEVGLLLADRPFDAVAAAAWRRRLHAGEVGIAEVCAALGVKLDLRALSCHSHWLTPPGVSKRFDTRFFAAAAPVGQQAEVDGGEAVELMWLTPQAALDPARGLKLLPVTERTLQELTPFADAASALADSAARRDIRLTMPRSARLADGRRTVLMPEHPAWAEVGRLDPEGRGDVLAELVAGRAVRLSPRVLRVTAPNPGLMTGPGTNSYLVGAGEAWTVIDPGPADERHLQALMAAAPGRIERILVTHTHRDHSPGAAALAAATGAAVMGRLAEFGDGQDTSFRPGHEPADGERLDCGGAVLRVLATPGHASNHLCFLLEDEDLLFTGDHVMQGSTVVINPPDGDMAAYLASLERLRAAPPAWLAPGHGFLVAEPQAVFDALIHHRLRREQRVVRALARHGEGDLDALLPEVYADVPAQLHAPARRSLLAHLLKLAADGVAASDDGLAWRYVGPGSRQAPSTSSS</sequence>
<dbReference type="EMBL" id="SLXD01000014">
    <property type="protein sequence ID" value="TCO99815.1"/>
    <property type="molecule type" value="Genomic_DNA"/>
</dbReference>
<dbReference type="InterPro" id="IPR041516">
    <property type="entry name" value="LACTB2_WH"/>
</dbReference>
<dbReference type="InterPro" id="IPR036388">
    <property type="entry name" value="WH-like_DNA-bd_sf"/>
</dbReference>
<dbReference type="GO" id="GO:0016787">
    <property type="term" value="F:hydrolase activity"/>
    <property type="evidence" value="ECO:0007669"/>
    <property type="project" value="UniProtKB-KW"/>
</dbReference>
<dbReference type="SMART" id="SM00849">
    <property type="entry name" value="Lactamase_B"/>
    <property type="match status" value="1"/>
</dbReference>
<dbReference type="Pfam" id="PF00753">
    <property type="entry name" value="Lactamase_B"/>
    <property type="match status" value="1"/>
</dbReference>
<protein>
    <submittedName>
        <fullName evidence="2">Glyoxylase-like metal-dependent hydrolase (Beta-lactamase superfamily II)</fullName>
    </submittedName>
</protein>
<dbReference type="Pfam" id="PF17778">
    <property type="entry name" value="WHD_BLACT"/>
    <property type="match status" value="1"/>
</dbReference>
<dbReference type="SUPFAM" id="SSF56281">
    <property type="entry name" value="Metallo-hydrolase/oxidoreductase"/>
    <property type="match status" value="1"/>
</dbReference>
<dbReference type="RefSeq" id="WP_132649123.1">
    <property type="nucleotide sequence ID" value="NZ_CP181386.1"/>
</dbReference>
<dbReference type="InterPro" id="IPR001279">
    <property type="entry name" value="Metallo-B-lactamas"/>
</dbReference>
<keyword evidence="2" id="KW-0378">Hydrolase</keyword>
<accession>A0A4R2MBA3</accession>
<dbReference type="OrthoDB" id="9788263at2"/>
<evidence type="ECO:0000259" key="1">
    <source>
        <dbReference type="PROSITE" id="PS51462"/>
    </source>
</evidence>
<dbReference type="PANTHER" id="PTHR23131:SF0">
    <property type="entry name" value="ENDORIBONUCLEASE LACTB2"/>
    <property type="match status" value="1"/>
</dbReference>
<proteinExistence type="predicted"/>
<name>A0A4R2MBA3_RUBGE</name>
<dbReference type="GeneID" id="99685425"/>
<dbReference type="CDD" id="cd16278">
    <property type="entry name" value="metallo-hydrolase-like_MBL-fold"/>
    <property type="match status" value="1"/>
</dbReference>
<dbReference type="Gene3D" id="1.10.10.10">
    <property type="entry name" value="Winged helix-like DNA-binding domain superfamily/Winged helix DNA-binding domain"/>
    <property type="match status" value="1"/>
</dbReference>
<dbReference type="Proteomes" id="UP000295106">
    <property type="component" value="Unassembled WGS sequence"/>
</dbReference>
<dbReference type="CDD" id="cd18870">
    <property type="entry name" value="NUDIX_AcylCoAdiphos_Nudt19"/>
    <property type="match status" value="1"/>
</dbReference>
<reference evidence="2 3" key="1">
    <citation type="submission" date="2019-03" db="EMBL/GenBank/DDBJ databases">
        <title>Genomic Encyclopedia of Type Strains, Phase IV (KMG-IV): sequencing the most valuable type-strain genomes for metagenomic binning, comparative biology and taxonomic classification.</title>
        <authorList>
            <person name="Goeker M."/>
        </authorList>
    </citation>
    <scope>NUCLEOTIDE SEQUENCE [LARGE SCALE GENOMIC DNA]</scope>
    <source>
        <strain evidence="2 3">DSM 1709</strain>
    </source>
</reference>
<evidence type="ECO:0000313" key="2">
    <source>
        <dbReference type="EMBL" id="TCO99815.1"/>
    </source>
</evidence>
<organism evidence="2 3">
    <name type="scientific">Rubrivivax gelatinosus</name>
    <name type="common">Rhodocyclus gelatinosus</name>
    <name type="synonym">Rhodopseudomonas gelatinosa</name>
    <dbReference type="NCBI Taxonomy" id="28068"/>
    <lineage>
        <taxon>Bacteria</taxon>
        <taxon>Pseudomonadati</taxon>
        <taxon>Pseudomonadota</taxon>
        <taxon>Betaproteobacteria</taxon>
        <taxon>Burkholderiales</taxon>
        <taxon>Sphaerotilaceae</taxon>
        <taxon>Rubrivivax</taxon>
    </lineage>
</organism>